<protein>
    <recommendedName>
        <fullName evidence="3">Integrase catalytic domain-containing protein</fullName>
    </recommendedName>
</protein>
<dbReference type="SUPFAM" id="SSF53098">
    <property type="entry name" value="Ribonuclease H-like"/>
    <property type="match status" value="1"/>
</dbReference>
<accession>A0A9Q3B8R8</accession>
<dbReference type="EMBL" id="AVOT02000046">
    <property type="protein sequence ID" value="MBW0460678.1"/>
    <property type="molecule type" value="Genomic_DNA"/>
</dbReference>
<dbReference type="Proteomes" id="UP000765509">
    <property type="component" value="Unassembled WGS sequence"/>
</dbReference>
<dbReference type="AlphaFoldDB" id="A0A9Q3B8R8"/>
<dbReference type="GO" id="GO:0003676">
    <property type="term" value="F:nucleic acid binding"/>
    <property type="evidence" value="ECO:0007669"/>
    <property type="project" value="InterPro"/>
</dbReference>
<reference evidence="1" key="1">
    <citation type="submission" date="2021-03" db="EMBL/GenBank/DDBJ databases">
        <title>Draft genome sequence of rust myrtle Austropuccinia psidii MF-1, a brazilian biotype.</title>
        <authorList>
            <person name="Quecine M.C."/>
            <person name="Pachon D.M.R."/>
            <person name="Bonatelli M.L."/>
            <person name="Correr F.H."/>
            <person name="Franceschini L.M."/>
            <person name="Leite T.F."/>
            <person name="Margarido G.R.A."/>
            <person name="Almeida C.A."/>
            <person name="Ferrarezi J.A."/>
            <person name="Labate C.A."/>
        </authorList>
    </citation>
    <scope>NUCLEOTIDE SEQUENCE</scope>
    <source>
        <strain evidence="1">MF-1</strain>
    </source>
</reference>
<evidence type="ECO:0008006" key="3">
    <source>
        <dbReference type="Google" id="ProtNLM"/>
    </source>
</evidence>
<keyword evidence="2" id="KW-1185">Reference proteome</keyword>
<comment type="caution">
    <text evidence="1">The sequence shown here is derived from an EMBL/GenBank/DDBJ whole genome shotgun (WGS) entry which is preliminary data.</text>
</comment>
<evidence type="ECO:0000313" key="2">
    <source>
        <dbReference type="Proteomes" id="UP000765509"/>
    </source>
</evidence>
<dbReference type="OrthoDB" id="2273864at2759"/>
<dbReference type="Gene3D" id="3.30.420.10">
    <property type="entry name" value="Ribonuclease H-like superfamily/Ribonuclease H"/>
    <property type="match status" value="1"/>
</dbReference>
<sequence length="102" mass="11551">MSWEVVHMDWVTALPPGGEKAYNTCFVIVDRYLKTPIFLPCHKDHTAMDTALSIWRRVIFHTGVLKNIIGERDPKSTSASWTDLNKPLVTKTIILNSLPSTN</sequence>
<evidence type="ECO:0000313" key="1">
    <source>
        <dbReference type="EMBL" id="MBW0460678.1"/>
    </source>
</evidence>
<dbReference type="InterPro" id="IPR036397">
    <property type="entry name" value="RNaseH_sf"/>
</dbReference>
<gene>
    <name evidence="1" type="ORF">O181_000393</name>
</gene>
<organism evidence="1 2">
    <name type="scientific">Austropuccinia psidii MF-1</name>
    <dbReference type="NCBI Taxonomy" id="1389203"/>
    <lineage>
        <taxon>Eukaryota</taxon>
        <taxon>Fungi</taxon>
        <taxon>Dikarya</taxon>
        <taxon>Basidiomycota</taxon>
        <taxon>Pucciniomycotina</taxon>
        <taxon>Pucciniomycetes</taxon>
        <taxon>Pucciniales</taxon>
        <taxon>Sphaerophragmiaceae</taxon>
        <taxon>Austropuccinia</taxon>
    </lineage>
</organism>
<dbReference type="InterPro" id="IPR012337">
    <property type="entry name" value="RNaseH-like_sf"/>
</dbReference>
<name>A0A9Q3B8R8_9BASI</name>
<proteinExistence type="predicted"/>